<organism evidence="2">
    <name type="scientific">marine sediment metagenome</name>
    <dbReference type="NCBI Taxonomy" id="412755"/>
    <lineage>
        <taxon>unclassified sequences</taxon>
        <taxon>metagenomes</taxon>
        <taxon>ecological metagenomes</taxon>
    </lineage>
</organism>
<protein>
    <submittedName>
        <fullName evidence="2">Uncharacterized protein</fullName>
    </submittedName>
</protein>
<proteinExistence type="predicted"/>
<reference evidence="2" key="1">
    <citation type="journal article" date="2014" name="Front. Microbiol.">
        <title>High frequency of phylogenetically diverse reductive dehalogenase-homologous genes in deep subseafloor sedimentary metagenomes.</title>
        <authorList>
            <person name="Kawai M."/>
            <person name="Futagami T."/>
            <person name="Toyoda A."/>
            <person name="Takaki Y."/>
            <person name="Nishi S."/>
            <person name="Hori S."/>
            <person name="Arai W."/>
            <person name="Tsubouchi T."/>
            <person name="Morono Y."/>
            <person name="Uchiyama I."/>
            <person name="Ito T."/>
            <person name="Fujiyama A."/>
            <person name="Inagaki F."/>
            <person name="Takami H."/>
        </authorList>
    </citation>
    <scope>NUCLEOTIDE SEQUENCE</scope>
    <source>
        <strain evidence="2">Expedition CK06-06</strain>
    </source>
</reference>
<feature type="region of interest" description="Disordered" evidence="1">
    <location>
        <begin position="1"/>
        <end position="29"/>
    </location>
</feature>
<comment type="caution">
    <text evidence="2">The sequence shown here is derived from an EMBL/GenBank/DDBJ whole genome shotgun (WGS) entry which is preliminary data.</text>
</comment>
<sequence length="29" mass="3102">KISPTNSPNKPTIDPTAIKYSIPSKTSSK</sequence>
<feature type="compositionally biased region" description="Polar residues" evidence="1">
    <location>
        <begin position="1"/>
        <end position="10"/>
    </location>
</feature>
<gene>
    <name evidence="2" type="ORF">S03H2_46957</name>
</gene>
<accession>X1HCL9</accession>
<dbReference type="AlphaFoldDB" id="X1HCL9"/>
<evidence type="ECO:0000256" key="1">
    <source>
        <dbReference type="SAM" id="MobiDB-lite"/>
    </source>
</evidence>
<feature type="non-terminal residue" evidence="2">
    <location>
        <position position="1"/>
    </location>
</feature>
<name>X1HCL9_9ZZZZ</name>
<evidence type="ECO:0000313" key="2">
    <source>
        <dbReference type="EMBL" id="GAH67936.1"/>
    </source>
</evidence>
<dbReference type="EMBL" id="BARU01029526">
    <property type="protein sequence ID" value="GAH67936.1"/>
    <property type="molecule type" value="Genomic_DNA"/>
</dbReference>